<sequence>MLIVLVIRKAKLPFLSTYGKRHATFLKDRIYIVLTRINIIVDSIWEFAATGQKGNLRYEKKHVVKRGLLNLRAPFSF</sequence>
<dbReference type="EMBL" id="QGEG01000001">
    <property type="protein sequence ID" value="PWL39787.1"/>
    <property type="molecule type" value="Genomic_DNA"/>
</dbReference>
<proteinExistence type="predicted"/>
<evidence type="ECO:0000313" key="1">
    <source>
        <dbReference type="EMBL" id="PWL39787.1"/>
    </source>
</evidence>
<comment type="caution">
    <text evidence="1">The sequence shown here is derived from an EMBL/GenBank/DDBJ whole genome shotgun (WGS) entry which is preliminary data.</text>
</comment>
<keyword evidence="2" id="KW-1185">Reference proteome</keyword>
<dbReference type="AlphaFoldDB" id="A0A316KZW2"/>
<gene>
    <name evidence="1" type="ORF">DKG77_02860</name>
</gene>
<evidence type="ECO:0000313" key="2">
    <source>
        <dbReference type="Proteomes" id="UP000245762"/>
    </source>
</evidence>
<reference evidence="1 2" key="1">
    <citation type="submission" date="2018-05" db="EMBL/GenBank/DDBJ databases">
        <title>Complete genome sequence of Flagellimonas aquimarina ECD12 isolated from seaweed Ecklonia cava.</title>
        <authorList>
            <person name="Choi S."/>
            <person name="Seong C."/>
        </authorList>
    </citation>
    <scope>NUCLEOTIDE SEQUENCE [LARGE SCALE GENOMIC DNA]</scope>
    <source>
        <strain evidence="1 2">ECD12</strain>
    </source>
</reference>
<name>A0A316KZW2_9FLAO</name>
<protein>
    <submittedName>
        <fullName evidence="1">Uncharacterized protein</fullName>
    </submittedName>
</protein>
<organism evidence="1 2">
    <name type="scientific">Flagellimonas aquimarina</name>
    <dbReference type="NCBI Taxonomy" id="2201895"/>
    <lineage>
        <taxon>Bacteria</taxon>
        <taxon>Pseudomonadati</taxon>
        <taxon>Bacteroidota</taxon>
        <taxon>Flavobacteriia</taxon>
        <taxon>Flavobacteriales</taxon>
        <taxon>Flavobacteriaceae</taxon>
        <taxon>Flagellimonas</taxon>
    </lineage>
</organism>
<dbReference type="Proteomes" id="UP000245762">
    <property type="component" value="Unassembled WGS sequence"/>
</dbReference>
<accession>A0A316KZW2</accession>